<organism evidence="3 4">
    <name type="scientific">Streptomyces atrovirens</name>
    <dbReference type="NCBI Taxonomy" id="285556"/>
    <lineage>
        <taxon>Bacteria</taxon>
        <taxon>Bacillati</taxon>
        <taxon>Actinomycetota</taxon>
        <taxon>Actinomycetes</taxon>
        <taxon>Kitasatosporales</taxon>
        <taxon>Streptomycetaceae</taxon>
        <taxon>Streptomyces</taxon>
    </lineage>
</organism>
<dbReference type="PANTHER" id="PTHR34202">
    <property type="entry name" value="UPF0548 PROTEIN"/>
    <property type="match status" value="1"/>
</dbReference>
<dbReference type="InterPro" id="IPR018960">
    <property type="entry name" value="DUF1990"/>
</dbReference>
<dbReference type="RefSeq" id="WP_344562500.1">
    <property type="nucleotide sequence ID" value="NZ_BAAATG010000024.1"/>
</dbReference>
<evidence type="ECO:0000313" key="3">
    <source>
        <dbReference type="EMBL" id="MFC5239860.1"/>
    </source>
</evidence>
<accession>A0ABW0DPA9</accession>
<dbReference type="Pfam" id="PF09348">
    <property type="entry name" value="DUF1990"/>
    <property type="match status" value="1"/>
</dbReference>
<feature type="region of interest" description="Disordered" evidence="1">
    <location>
        <begin position="1"/>
        <end position="22"/>
    </location>
</feature>
<protein>
    <submittedName>
        <fullName evidence="3">DUF1990 family protein</fullName>
    </submittedName>
</protein>
<feature type="domain" description="DUF1990" evidence="2">
    <location>
        <begin position="25"/>
        <end position="172"/>
    </location>
</feature>
<gene>
    <name evidence="3" type="ORF">ACFPWV_08130</name>
</gene>
<name>A0ABW0DPA9_9ACTN</name>
<dbReference type="InterPro" id="IPR014457">
    <property type="entry name" value="UCP010260"/>
</dbReference>
<dbReference type="Proteomes" id="UP001596035">
    <property type="component" value="Unassembled WGS sequence"/>
</dbReference>
<reference evidence="4" key="1">
    <citation type="journal article" date="2019" name="Int. J. Syst. Evol. Microbiol.">
        <title>The Global Catalogue of Microorganisms (GCM) 10K type strain sequencing project: providing services to taxonomists for standard genome sequencing and annotation.</title>
        <authorList>
            <consortium name="The Broad Institute Genomics Platform"/>
            <consortium name="The Broad Institute Genome Sequencing Center for Infectious Disease"/>
            <person name="Wu L."/>
            <person name="Ma J."/>
        </authorList>
    </citation>
    <scope>NUCLEOTIDE SEQUENCE [LARGE SCALE GENOMIC DNA]</scope>
    <source>
        <strain evidence="4">CGMCC 4.7131</strain>
    </source>
</reference>
<keyword evidence="4" id="KW-1185">Reference proteome</keyword>
<evidence type="ECO:0000256" key="1">
    <source>
        <dbReference type="SAM" id="MobiDB-lite"/>
    </source>
</evidence>
<comment type="caution">
    <text evidence="3">The sequence shown here is derived from an EMBL/GenBank/DDBJ whole genome shotgun (WGS) entry which is preliminary data.</text>
</comment>
<sequence length="197" mass="21323">MGEDGGLTYGPRGATAPQVPVWPVSPPGFRRFERTVTIGRGEDAWNAAGEAVLRWEVKRRSGFAVAPADGGGPGARERGRYTVTAGLGRCVVREPVEVVAVVETGDRCGFAYGTRRGHPVSGEEAFIVHRDDDGRVLLTLRSLTRAAPTGPWRPLFPVLLLAQLLVRRRYLRVLRDAGVRSTGPRSRPRTPPAPPAV</sequence>
<dbReference type="PANTHER" id="PTHR34202:SF1">
    <property type="entry name" value="UPF0548 PROTEIN"/>
    <property type="match status" value="1"/>
</dbReference>
<evidence type="ECO:0000259" key="2">
    <source>
        <dbReference type="Pfam" id="PF09348"/>
    </source>
</evidence>
<dbReference type="PIRSF" id="PIRSF010260">
    <property type="entry name" value="UCP010260"/>
    <property type="match status" value="1"/>
</dbReference>
<evidence type="ECO:0000313" key="4">
    <source>
        <dbReference type="Proteomes" id="UP001596035"/>
    </source>
</evidence>
<proteinExistence type="predicted"/>
<dbReference type="EMBL" id="JBHSKN010000007">
    <property type="protein sequence ID" value="MFC5239860.1"/>
    <property type="molecule type" value="Genomic_DNA"/>
</dbReference>